<dbReference type="Proteomes" id="UP000680067">
    <property type="component" value="Unassembled WGS sequence"/>
</dbReference>
<gene>
    <name evidence="1" type="ORF">KDM89_06210</name>
</gene>
<accession>A0A941DKP0</accession>
<dbReference type="AlphaFoldDB" id="A0A941DKP0"/>
<protein>
    <submittedName>
        <fullName evidence="1">Uncharacterized protein</fullName>
    </submittedName>
</protein>
<keyword evidence="2" id="KW-1185">Reference proteome</keyword>
<comment type="caution">
    <text evidence="1">The sequence shown here is derived from an EMBL/GenBank/DDBJ whole genome shotgun (WGS) entry which is preliminary data.</text>
</comment>
<sequence length="480" mass="53449">MLFSLVAASSFALVIQDAAALRAAPRDSALQQSALYQGDMVEIRGSKLDYLQVYDYRRERGGYIRAQQLRPLELNPAQAADNRMVWRYLRDVPGAESLGIAYTAAYLKAAAPTDIDAEAFDALGTFADRLAKRANNKPAGKSAELALAGHLESAAYYGVQIKRYERDGKAWFCYDGEAYRRVLAMRATAEQQAKAALALTRSDCINPSALETDRQAHDVWRAEVLDKVDQKELPDLLKQRLRLRKAGIWSAIAFQQARKGQPYQAAGSRALQEFSGLKASELSDEDQPVYTEAALRVAASRWASLPEKLPQTAAVSGLHLNTQNGAAGETCLTLTDGAAPAKAGQNNVLARRCTYGMAWMASQRVHPQNQALVVAVQTLEGWRELWLWHKVDQQWVVDVIPPANSDPDLAYVDFAGWIPGSNDKLLLAREARIDGRYQRSYEVFNRQNLQTETSSERLRNVALFSKWQDAQWQGISLMQR</sequence>
<organism evidence="1 2">
    <name type="scientific">Undibacterium luofuense</name>
    <dbReference type="NCBI Taxonomy" id="2828733"/>
    <lineage>
        <taxon>Bacteria</taxon>
        <taxon>Pseudomonadati</taxon>
        <taxon>Pseudomonadota</taxon>
        <taxon>Betaproteobacteria</taxon>
        <taxon>Burkholderiales</taxon>
        <taxon>Oxalobacteraceae</taxon>
        <taxon>Undibacterium</taxon>
    </lineage>
</organism>
<evidence type="ECO:0000313" key="1">
    <source>
        <dbReference type="EMBL" id="MBR7781725.1"/>
    </source>
</evidence>
<name>A0A941DKP0_9BURK</name>
<reference evidence="1" key="1">
    <citation type="submission" date="2021-04" db="EMBL/GenBank/DDBJ databases">
        <title>novel species isolated from subtropical streams in China.</title>
        <authorList>
            <person name="Lu H."/>
        </authorList>
    </citation>
    <scope>NUCLEOTIDE SEQUENCE</scope>
    <source>
        <strain evidence="1">LFS511W</strain>
    </source>
</reference>
<proteinExistence type="predicted"/>
<dbReference type="EMBL" id="JAGSPN010000003">
    <property type="protein sequence ID" value="MBR7781725.1"/>
    <property type="molecule type" value="Genomic_DNA"/>
</dbReference>
<evidence type="ECO:0000313" key="2">
    <source>
        <dbReference type="Proteomes" id="UP000680067"/>
    </source>
</evidence>
<dbReference type="RefSeq" id="WP_212687071.1">
    <property type="nucleotide sequence ID" value="NZ_JAGSPN010000003.1"/>
</dbReference>